<evidence type="ECO:0000313" key="3">
    <source>
        <dbReference type="Proteomes" id="UP001423409"/>
    </source>
</evidence>
<reference evidence="2 3" key="1">
    <citation type="submission" date="2024-02" db="EMBL/GenBank/DDBJ databases">
        <title>Deinococcus caeni NBRC 101312.</title>
        <authorList>
            <person name="Ichikawa N."/>
            <person name="Katano-Makiyama Y."/>
            <person name="Hidaka K."/>
        </authorList>
    </citation>
    <scope>NUCLEOTIDE SEQUENCE [LARGE SCALE GENOMIC DNA]</scope>
    <source>
        <strain evidence="2 3">NBRC 101312</strain>
    </source>
</reference>
<organism evidence="2 3">
    <name type="scientific">Deinococcus caeni</name>
    <dbReference type="NCBI Taxonomy" id="569127"/>
    <lineage>
        <taxon>Bacteria</taxon>
        <taxon>Thermotogati</taxon>
        <taxon>Deinococcota</taxon>
        <taxon>Deinococci</taxon>
        <taxon>Deinococcales</taxon>
        <taxon>Deinococcaceae</taxon>
        <taxon>Deinococcus</taxon>
    </lineage>
</organism>
<evidence type="ECO:0000313" key="2">
    <source>
        <dbReference type="EMBL" id="GAA5441511.1"/>
    </source>
</evidence>
<dbReference type="Proteomes" id="UP001423409">
    <property type="component" value="Unassembled WGS sequence"/>
</dbReference>
<comment type="caution">
    <text evidence="2">The sequence shown here is derived from an EMBL/GenBank/DDBJ whole genome shotgun (WGS) entry which is preliminary data.</text>
</comment>
<proteinExistence type="predicted"/>
<name>A0ABP9UL28_9DEIO</name>
<gene>
    <name evidence="2" type="ORF">Dcae01_03048</name>
</gene>
<evidence type="ECO:0000256" key="1">
    <source>
        <dbReference type="SAM" id="MobiDB-lite"/>
    </source>
</evidence>
<keyword evidence="3" id="KW-1185">Reference proteome</keyword>
<protein>
    <submittedName>
        <fullName evidence="2">Uncharacterized protein</fullName>
    </submittedName>
</protein>
<sequence length="92" mass="9980">MTEPTLDIPSSLFPRHATEVMDRLTGESLLDQADVAFRCGGGADVWMASEEDAPYLAASFLRNWSMQEGCRASAGPDPKLPRAHARTTGELT</sequence>
<accession>A0ABP9UL28</accession>
<feature type="region of interest" description="Disordered" evidence="1">
    <location>
        <begin position="71"/>
        <end position="92"/>
    </location>
</feature>
<dbReference type="EMBL" id="BAABQU010000054">
    <property type="protein sequence ID" value="GAA5441511.1"/>
    <property type="molecule type" value="Genomic_DNA"/>
</dbReference>